<dbReference type="GO" id="GO:0007124">
    <property type="term" value="P:pseudohyphal growth"/>
    <property type="evidence" value="ECO:0007669"/>
    <property type="project" value="EnsemblFungi"/>
</dbReference>
<sequence>MPVMQTSHAQEEVIKTHKNGQLQHTTAHDDVEETLRLIEDIKFFLATAPANWQENQIIRRYYLNNDQGFVSCVFWNNLYYITGTDIVKCCVYRMQKFGREVLDRKKFEEGIFSDLRHLKCGVDATLEVPKSEFLSFLFKNMCLKTQKKQKVFFWFSVPHDKLFADALERDLKRQVASQLPTTRAVREPALSFAYDDKSGLSLYDQLLKHMDGQRNNFSNHSTVDSSPYSNILATTSADSPKQSINFADVEAATTDTVVERSEHIKDENVDLEQDPVNDLSSKYVTQSLVLDPAHASPDALNLDVTPEANGFTKDNDDEDDFPLDYFPVEVEYPGQQPLKSGMSSMYFDNDFDAAYVPLSAIPPVSAGFFENSYFPEEVSFGAAPLASAAHLTFQIPPPMTAAHSQFVTNGDYYASYARDQEERLADNLSPGPDREKYDNEEFLGLSKGLKLGHAYHRPGLDSRTHNGLYHPRYVYPSMEMSPGTLDPHMTRSYSAEDYLSDNAALYEAYPTGSYVPPSSKPYTPGYRLTPIASATPFVSVGQFGSKHVVPPSTKSYPMNPYYQSSPSFQRWGNVHGYLRGFPSIQATSAPQGSSINMQMPNSASNLYFNKSGMVHKPSSKAPNQRPRFKNAQQASLLANLNHRLASKDGVSAVAGSSSIRPSELGSVEVNDMNDIKTKSTSGRKQAETTCDNLKSGLTKDEDEKAFLGQ</sequence>
<evidence type="ECO:0000313" key="7">
    <source>
        <dbReference type="EMBL" id="SCU91731.1"/>
    </source>
</evidence>
<evidence type="ECO:0000256" key="1">
    <source>
        <dbReference type="ARBA" id="ARBA00004123"/>
    </source>
</evidence>
<dbReference type="GO" id="GO:0000122">
    <property type="term" value="P:negative regulation of transcription by RNA polymerase II"/>
    <property type="evidence" value="ECO:0007669"/>
    <property type="project" value="EnsemblFungi"/>
</dbReference>
<evidence type="ECO:0000256" key="6">
    <source>
        <dbReference type="SAM" id="MobiDB-lite"/>
    </source>
</evidence>
<proteinExistence type="inferred from homology"/>
<dbReference type="InterPro" id="IPR052127">
    <property type="entry name" value="STE12_transcription_factor"/>
</dbReference>
<gene>
    <name evidence="7" type="ORF">LADA_0F11694G</name>
</gene>
<evidence type="ECO:0000256" key="5">
    <source>
        <dbReference type="ARBA" id="ARBA00024345"/>
    </source>
</evidence>
<dbReference type="EMBL" id="LT598458">
    <property type="protein sequence ID" value="SCU91731.1"/>
    <property type="molecule type" value="Genomic_DNA"/>
</dbReference>
<dbReference type="GO" id="GO:0000747">
    <property type="term" value="P:conjugation with cellular fusion"/>
    <property type="evidence" value="ECO:0007669"/>
    <property type="project" value="EnsemblFungi"/>
</dbReference>
<protein>
    <submittedName>
        <fullName evidence="7">LADA_0F11694g1_1</fullName>
    </submittedName>
</protein>
<name>A0A1G4JM78_9SACH</name>
<evidence type="ECO:0000256" key="4">
    <source>
        <dbReference type="ARBA" id="ARBA00023242"/>
    </source>
</evidence>
<dbReference type="GO" id="GO:0045944">
    <property type="term" value="P:positive regulation of transcription by RNA polymerase II"/>
    <property type="evidence" value="ECO:0007669"/>
    <property type="project" value="EnsemblFungi"/>
</dbReference>
<keyword evidence="4" id="KW-0539">Nucleus</keyword>
<comment type="subcellular location">
    <subcellularLocation>
        <location evidence="1">Nucleus</location>
    </subcellularLocation>
</comment>
<keyword evidence="3" id="KW-0804">Transcription</keyword>
<keyword evidence="8" id="KW-1185">Reference proteome</keyword>
<dbReference type="STRING" id="1266660.A0A1G4JM78"/>
<accession>A0A1G4JM78</accession>
<dbReference type="GO" id="GO:0005654">
    <property type="term" value="C:nucleoplasm"/>
    <property type="evidence" value="ECO:0007669"/>
    <property type="project" value="EnsemblFungi"/>
</dbReference>
<dbReference type="SMART" id="SM00424">
    <property type="entry name" value="STE"/>
    <property type="match status" value="1"/>
</dbReference>
<comment type="similarity">
    <text evidence="5">Belongs to the STE12 transcription factor family.</text>
</comment>
<dbReference type="PANTHER" id="PTHR47427">
    <property type="entry name" value="PROTEIN STE12"/>
    <property type="match status" value="1"/>
</dbReference>
<organism evidence="7 8">
    <name type="scientific">Lachancea dasiensis</name>
    <dbReference type="NCBI Taxonomy" id="1072105"/>
    <lineage>
        <taxon>Eukaryota</taxon>
        <taxon>Fungi</taxon>
        <taxon>Dikarya</taxon>
        <taxon>Ascomycota</taxon>
        <taxon>Saccharomycotina</taxon>
        <taxon>Saccharomycetes</taxon>
        <taxon>Saccharomycetales</taxon>
        <taxon>Saccharomycetaceae</taxon>
        <taxon>Lachancea</taxon>
    </lineage>
</organism>
<dbReference type="OrthoDB" id="1095242at2759"/>
<evidence type="ECO:0000256" key="2">
    <source>
        <dbReference type="ARBA" id="ARBA00023015"/>
    </source>
</evidence>
<feature type="compositionally biased region" description="Basic and acidic residues" evidence="6">
    <location>
        <begin position="697"/>
        <end position="709"/>
    </location>
</feature>
<dbReference type="GO" id="GO:1990527">
    <property type="term" value="C:Tec1p-Ste12p-Dig1p complex"/>
    <property type="evidence" value="ECO:0007669"/>
    <property type="project" value="EnsemblFungi"/>
</dbReference>
<dbReference type="GO" id="GO:0001403">
    <property type="term" value="P:invasive growth in response to glucose limitation"/>
    <property type="evidence" value="ECO:0007669"/>
    <property type="project" value="EnsemblFungi"/>
</dbReference>
<feature type="compositionally biased region" description="Polar residues" evidence="6">
    <location>
        <begin position="678"/>
        <end position="692"/>
    </location>
</feature>
<evidence type="ECO:0000313" key="8">
    <source>
        <dbReference type="Proteomes" id="UP000190274"/>
    </source>
</evidence>
<feature type="region of interest" description="Disordered" evidence="6">
    <location>
        <begin position="671"/>
        <end position="709"/>
    </location>
</feature>
<dbReference type="AlphaFoldDB" id="A0A1G4JM78"/>
<dbReference type="GO" id="GO:0003700">
    <property type="term" value="F:DNA-binding transcription factor activity"/>
    <property type="evidence" value="ECO:0007669"/>
    <property type="project" value="EnsemblFungi"/>
</dbReference>
<dbReference type="GO" id="GO:0071444">
    <property type="term" value="P:cellular response to pheromone"/>
    <property type="evidence" value="ECO:0007669"/>
    <property type="project" value="EnsemblFungi"/>
</dbReference>
<dbReference type="GO" id="GO:2000220">
    <property type="term" value="P:regulation of pseudohyphal growth"/>
    <property type="evidence" value="ECO:0007669"/>
    <property type="project" value="TreeGrafter"/>
</dbReference>
<dbReference type="PANTHER" id="PTHR47427:SF1">
    <property type="entry name" value="PROTEIN STE12"/>
    <property type="match status" value="1"/>
</dbReference>
<dbReference type="Pfam" id="PF02200">
    <property type="entry name" value="STE"/>
    <property type="match status" value="1"/>
</dbReference>
<dbReference type="GO" id="GO:1990526">
    <property type="term" value="C:Ste12p-Dig1p-Dig2p complex"/>
    <property type="evidence" value="ECO:0007669"/>
    <property type="project" value="EnsemblFungi"/>
</dbReference>
<reference evidence="7 8" key="1">
    <citation type="submission" date="2016-03" db="EMBL/GenBank/DDBJ databases">
        <authorList>
            <person name="Devillers H."/>
        </authorList>
    </citation>
    <scope>NUCLEOTIDE SEQUENCE [LARGE SCALE GENOMIC DNA]</scope>
    <source>
        <strain evidence="7">CBS 10888</strain>
    </source>
</reference>
<evidence type="ECO:0000256" key="3">
    <source>
        <dbReference type="ARBA" id="ARBA00023163"/>
    </source>
</evidence>
<keyword evidence="2" id="KW-0805">Transcription regulation</keyword>
<dbReference type="InterPro" id="IPR003120">
    <property type="entry name" value="Ste12"/>
</dbReference>
<dbReference type="Proteomes" id="UP000190274">
    <property type="component" value="Chromosome F"/>
</dbReference>